<protein>
    <submittedName>
        <fullName evidence="1">Uncharacterized protein</fullName>
    </submittedName>
</protein>
<keyword evidence="2" id="KW-1185">Reference proteome</keyword>
<dbReference type="AlphaFoldDB" id="A0A6G0Y4T6"/>
<proteinExistence type="predicted"/>
<organism evidence="1 2">
    <name type="scientific">Aphis craccivora</name>
    <name type="common">Cowpea aphid</name>
    <dbReference type="NCBI Taxonomy" id="307492"/>
    <lineage>
        <taxon>Eukaryota</taxon>
        <taxon>Metazoa</taxon>
        <taxon>Ecdysozoa</taxon>
        <taxon>Arthropoda</taxon>
        <taxon>Hexapoda</taxon>
        <taxon>Insecta</taxon>
        <taxon>Pterygota</taxon>
        <taxon>Neoptera</taxon>
        <taxon>Paraneoptera</taxon>
        <taxon>Hemiptera</taxon>
        <taxon>Sternorrhyncha</taxon>
        <taxon>Aphidomorpha</taxon>
        <taxon>Aphidoidea</taxon>
        <taxon>Aphididae</taxon>
        <taxon>Aphidini</taxon>
        <taxon>Aphis</taxon>
        <taxon>Aphis</taxon>
    </lineage>
</organism>
<comment type="caution">
    <text evidence="1">The sequence shown here is derived from an EMBL/GenBank/DDBJ whole genome shotgun (WGS) entry which is preliminary data.</text>
</comment>
<evidence type="ECO:0000313" key="1">
    <source>
        <dbReference type="EMBL" id="KAF0749236.1"/>
    </source>
</evidence>
<dbReference type="Proteomes" id="UP000478052">
    <property type="component" value="Unassembled WGS sequence"/>
</dbReference>
<accession>A0A6G0Y4T6</accession>
<dbReference type="EMBL" id="VUJU01006176">
    <property type="protein sequence ID" value="KAF0749236.1"/>
    <property type="molecule type" value="Genomic_DNA"/>
</dbReference>
<name>A0A6G0Y4T6_APHCR</name>
<evidence type="ECO:0000313" key="2">
    <source>
        <dbReference type="Proteomes" id="UP000478052"/>
    </source>
</evidence>
<gene>
    <name evidence="1" type="ORF">FWK35_00022337</name>
</gene>
<dbReference type="OrthoDB" id="6622125at2759"/>
<sequence>MRNLKRIGSPLQSIIENPLGVGSSISVVPGIRHRQFNYCTSLKIGRKDMGLVTATLGDDSACAGASDETFSGRSVAEVRAGHLLVRWNGPAGYCWKLLLRYLNLTATENVTYGFSLVRPGSKSPIVTVVKRENPECLKVMF</sequence>
<reference evidence="1 2" key="1">
    <citation type="submission" date="2019-08" db="EMBL/GenBank/DDBJ databases">
        <title>Whole genome of Aphis craccivora.</title>
        <authorList>
            <person name="Voronova N.V."/>
            <person name="Shulinski R.S."/>
            <person name="Bandarenka Y.V."/>
            <person name="Zhorov D.G."/>
            <person name="Warner D."/>
        </authorList>
    </citation>
    <scope>NUCLEOTIDE SEQUENCE [LARGE SCALE GENOMIC DNA]</scope>
    <source>
        <strain evidence="1">180601</strain>
        <tissue evidence="1">Whole Body</tissue>
    </source>
</reference>